<feature type="compositionally biased region" description="Polar residues" evidence="3">
    <location>
        <begin position="338"/>
        <end position="347"/>
    </location>
</feature>
<dbReference type="GO" id="GO:0003677">
    <property type="term" value="F:DNA binding"/>
    <property type="evidence" value="ECO:0007669"/>
    <property type="project" value="InterPro"/>
</dbReference>
<feature type="region of interest" description="Disordered" evidence="3">
    <location>
        <begin position="83"/>
        <end position="122"/>
    </location>
</feature>
<sequence length="731" mass="82875">MSQTHITSYFNKRKRAGDEVKDRKKVVVVDRHDPEAGVSVGKEVHVIHKALVLDTPESLHSVYKNKSLVEHVPIDCANKLTRENDKPVSYESQGKASEKPTNQERSQGRKATQVSKSSTQPTIHHILLKINGAEAYDKEHPRNGTTLHTYAEDGSFLGPDCSGPKEMNLPSMQGPVVFELKGLLSPKKRMRTGFIDNDKAICSEISDIQDSSVDDNSDGKLKENRKDTQECSVENDSDGKIKESRKELGLMTPHRMPISQQKDLSFEEIKRKLNRSEKLAELRTSLTRFDKSAKKLKALEEKRKEAEKLQLKKFQAIEIEVPASPQKNVFSSPKKVGTSPQSTPSKSPAYQRFTSLVLPASAALPLPFSYRCLAEIFRCVDAVGCMLYKRREMITFRKLKPAVQEMLRRNFTEHHLAQIKRVYPAAYVFHQEKCRNFGSTSKVDQYDLTLTPVLCSSVESCENSTELFKFTSDLLLQRRQTFHKILLEKVKDYHEDFLQSLNPPLTIPRDQLTRWHPEFGVDQVPDIEPDTLPEAPNVDKYCSAKDVLEKARNLFSCNLRMEKALQTVCEKSSQSEIPATPTKSLPLISGSATSPVSTILKGIPKALLEKIRARQAAKALQAMTRSPAQDHMAIQHLRLPELARILRNLYVTEKKSILTLDFVLEKLGNSYREKLPRAELEEHIHLLRKTAPGWLEIHYIRKTNYLKLSKNADMGPLIRKLEALAAEKSGR</sequence>
<dbReference type="InterPro" id="IPR038090">
    <property type="entry name" value="Cdt1_C_WH_dom_sf"/>
</dbReference>
<accession>A0A2J7Q8P3</accession>
<dbReference type="CDD" id="cd08767">
    <property type="entry name" value="Cdt1_c"/>
    <property type="match status" value="1"/>
</dbReference>
<dbReference type="FunCoup" id="A0A2J7Q8P3">
    <property type="interactions" value="1058"/>
</dbReference>
<dbReference type="Pfam" id="PF16679">
    <property type="entry name" value="CDT1_C"/>
    <property type="match status" value="1"/>
</dbReference>
<evidence type="ECO:0000259" key="4">
    <source>
        <dbReference type="SMART" id="SM01075"/>
    </source>
</evidence>
<feature type="region of interest" description="Disordered" evidence="3">
    <location>
        <begin position="328"/>
        <end position="347"/>
    </location>
</feature>
<dbReference type="InParanoid" id="A0A2J7Q8P3"/>
<comment type="caution">
    <text evidence="5">The sequence shown here is derived from an EMBL/GenBank/DDBJ whole genome shotgun (WGS) entry which is preliminary data.</text>
</comment>
<feature type="compositionally biased region" description="Polar residues" evidence="3">
    <location>
        <begin position="1"/>
        <end position="10"/>
    </location>
</feature>
<organism evidence="5 6">
    <name type="scientific">Cryptotermes secundus</name>
    <dbReference type="NCBI Taxonomy" id="105785"/>
    <lineage>
        <taxon>Eukaryota</taxon>
        <taxon>Metazoa</taxon>
        <taxon>Ecdysozoa</taxon>
        <taxon>Arthropoda</taxon>
        <taxon>Hexapoda</taxon>
        <taxon>Insecta</taxon>
        <taxon>Pterygota</taxon>
        <taxon>Neoptera</taxon>
        <taxon>Polyneoptera</taxon>
        <taxon>Dictyoptera</taxon>
        <taxon>Blattodea</taxon>
        <taxon>Blattoidea</taxon>
        <taxon>Termitoidae</taxon>
        <taxon>Kalotermitidae</taxon>
        <taxon>Cryptotermitinae</taxon>
        <taxon>Cryptotermes</taxon>
    </lineage>
</organism>
<keyword evidence="2" id="KW-0131">Cell cycle</keyword>
<dbReference type="GO" id="GO:0030174">
    <property type="term" value="P:regulation of DNA-templated DNA replication initiation"/>
    <property type="evidence" value="ECO:0007669"/>
    <property type="project" value="InterPro"/>
</dbReference>
<dbReference type="InterPro" id="IPR036390">
    <property type="entry name" value="WH_DNA-bd_sf"/>
</dbReference>
<dbReference type="AlphaFoldDB" id="A0A2J7Q8P3"/>
<proteinExistence type="inferred from homology"/>
<dbReference type="InterPro" id="IPR045173">
    <property type="entry name" value="Cdt1"/>
</dbReference>
<reference evidence="5 6" key="1">
    <citation type="submission" date="2017-12" db="EMBL/GenBank/DDBJ databases">
        <title>Hemimetabolous genomes reveal molecular basis of termite eusociality.</title>
        <authorList>
            <person name="Harrison M.C."/>
            <person name="Jongepier E."/>
            <person name="Robertson H.M."/>
            <person name="Arning N."/>
            <person name="Bitard-Feildel T."/>
            <person name="Chao H."/>
            <person name="Childers C.P."/>
            <person name="Dinh H."/>
            <person name="Doddapaneni H."/>
            <person name="Dugan S."/>
            <person name="Gowin J."/>
            <person name="Greiner C."/>
            <person name="Han Y."/>
            <person name="Hu H."/>
            <person name="Hughes D.S.T."/>
            <person name="Huylmans A.-K."/>
            <person name="Kemena C."/>
            <person name="Kremer L.P.M."/>
            <person name="Lee S.L."/>
            <person name="Lopez-Ezquerra A."/>
            <person name="Mallet L."/>
            <person name="Monroy-Kuhn J.M."/>
            <person name="Moser A."/>
            <person name="Murali S.C."/>
            <person name="Muzny D.M."/>
            <person name="Otani S."/>
            <person name="Piulachs M.-D."/>
            <person name="Poelchau M."/>
            <person name="Qu J."/>
            <person name="Schaub F."/>
            <person name="Wada-Katsumata A."/>
            <person name="Worley K.C."/>
            <person name="Xie Q."/>
            <person name="Ylla G."/>
            <person name="Poulsen M."/>
            <person name="Gibbs R.A."/>
            <person name="Schal C."/>
            <person name="Richards S."/>
            <person name="Belles X."/>
            <person name="Korb J."/>
            <person name="Bornberg-Bauer E."/>
        </authorList>
    </citation>
    <scope>NUCLEOTIDE SEQUENCE [LARGE SCALE GENOMIC DNA]</scope>
    <source>
        <tissue evidence="5">Whole body</tissue>
    </source>
</reference>
<evidence type="ECO:0000256" key="2">
    <source>
        <dbReference type="ARBA" id="ARBA00023306"/>
    </source>
</evidence>
<feature type="domain" description="CDT1 Geminin-binding" evidence="4">
    <location>
        <begin position="366"/>
        <end position="534"/>
    </location>
</feature>
<dbReference type="GO" id="GO:0000076">
    <property type="term" value="P:DNA replication checkpoint signaling"/>
    <property type="evidence" value="ECO:0007669"/>
    <property type="project" value="TreeGrafter"/>
</dbReference>
<dbReference type="Pfam" id="PF08839">
    <property type="entry name" value="CDT1"/>
    <property type="match status" value="1"/>
</dbReference>
<dbReference type="GO" id="GO:0000278">
    <property type="term" value="P:mitotic cell cycle"/>
    <property type="evidence" value="ECO:0007669"/>
    <property type="project" value="TreeGrafter"/>
</dbReference>
<feature type="compositionally biased region" description="Polar residues" evidence="3">
    <location>
        <begin position="103"/>
        <end position="122"/>
    </location>
</feature>
<dbReference type="GO" id="GO:0070182">
    <property type="term" value="F:DNA polymerase binding"/>
    <property type="evidence" value="ECO:0007669"/>
    <property type="project" value="TreeGrafter"/>
</dbReference>
<name>A0A2J7Q8P3_9NEOP</name>
<dbReference type="PANTHER" id="PTHR28637">
    <property type="entry name" value="DNA REPLICATION FACTOR CDT1"/>
    <property type="match status" value="1"/>
</dbReference>
<dbReference type="GO" id="GO:0071163">
    <property type="term" value="P:DNA replication preinitiation complex assembly"/>
    <property type="evidence" value="ECO:0007669"/>
    <property type="project" value="InterPro"/>
</dbReference>
<keyword evidence="6" id="KW-1185">Reference proteome</keyword>
<dbReference type="STRING" id="105785.A0A2J7Q8P3"/>
<dbReference type="Gene3D" id="1.10.10.1420">
    <property type="entry name" value="DNA replication factor Cdt1, C-terminal WH domain"/>
    <property type="match status" value="1"/>
</dbReference>
<dbReference type="InterPro" id="IPR032054">
    <property type="entry name" value="Cdt1_C"/>
</dbReference>
<feature type="region of interest" description="Disordered" evidence="3">
    <location>
        <begin position="1"/>
        <end position="22"/>
    </location>
</feature>
<evidence type="ECO:0000313" key="6">
    <source>
        <dbReference type="Proteomes" id="UP000235965"/>
    </source>
</evidence>
<evidence type="ECO:0000256" key="1">
    <source>
        <dbReference type="ARBA" id="ARBA00008356"/>
    </source>
</evidence>
<comment type="similarity">
    <text evidence="1">Belongs to the Cdt1 family.</text>
</comment>
<dbReference type="SUPFAM" id="SSF46785">
    <property type="entry name" value="Winged helix' DNA-binding domain"/>
    <property type="match status" value="1"/>
</dbReference>
<feature type="compositionally biased region" description="Basic and acidic residues" evidence="3">
    <location>
        <begin position="217"/>
        <end position="229"/>
    </location>
</feature>
<dbReference type="EMBL" id="NEVH01016949">
    <property type="protein sequence ID" value="PNF24958.1"/>
    <property type="molecule type" value="Genomic_DNA"/>
</dbReference>
<gene>
    <name evidence="5" type="ORF">B7P43_G09163</name>
</gene>
<dbReference type="OrthoDB" id="341730at2759"/>
<feature type="region of interest" description="Disordered" evidence="3">
    <location>
        <begin position="209"/>
        <end position="240"/>
    </location>
</feature>
<evidence type="ECO:0000313" key="5">
    <source>
        <dbReference type="EMBL" id="PNF24958.1"/>
    </source>
</evidence>
<evidence type="ECO:0000256" key="3">
    <source>
        <dbReference type="SAM" id="MobiDB-lite"/>
    </source>
</evidence>
<dbReference type="Proteomes" id="UP000235965">
    <property type="component" value="Unassembled WGS sequence"/>
</dbReference>
<dbReference type="GO" id="GO:0005634">
    <property type="term" value="C:nucleus"/>
    <property type="evidence" value="ECO:0007669"/>
    <property type="project" value="TreeGrafter"/>
</dbReference>
<dbReference type="InterPro" id="IPR014939">
    <property type="entry name" value="CDT1_Gemini-bd-like"/>
</dbReference>
<dbReference type="SMART" id="SM01075">
    <property type="entry name" value="CDT1"/>
    <property type="match status" value="1"/>
</dbReference>
<protein>
    <recommendedName>
        <fullName evidence="4">CDT1 Geminin-binding domain-containing protein</fullName>
    </recommendedName>
</protein>
<dbReference type="CDD" id="cd08674">
    <property type="entry name" value="Cdt1_m"/>
    <property type="match status" value="1"/>
</dbReference>
<dbReference type="PANTHER" id="PTHR28637:SF1">
    <property type="entry name" value="DNA REPLICATION FACTOR CDT1"/>
    <property type="match status" value="1"/>
</dbReference>